<name>A0ABP0BPE8_9PEZI</name>
<keyword evidence="3" id="KW-0560">Oxidoreductase</keyword>
<dbReference type="InterPro" id="IPR020904">
    <property type="entry name" value="Sc_DH/Rdtase_CS"/>
</dbReference>
<keyword evidence="2" id="KW-0521">NADP</keyword>
<organism evidence="4 5">
    <name type="scientific">Sporothrix bragantina</name>
    <dbReference type="NCBI Taxonomy" id="671064"/>
    <lineage>
        <taxon>Eukaryota</taxon>
        <taxon>Fungi</taxon>
        <taxon>Dikarya</taxon>
        <taxon>Ascomycota</taxon>
        <taxon>Pezizomycotina</taxon>
        <taxon>Sordariomycetes</taxon>
        <taxon>Sordariomycetidae</taxon>
        <taxon>Ophiostomatales</taxon>
        <taxon>Ophiostomataceae</taxon>
        <taxon>Sporothrix</taxon>
    </lineage>
</organism>
<reference evidence="4 5" key="1">
    <citation type="submission" date="2024-01" db="EMBL/GenBank/DDBJ databases">
        <authorList>
            <person name="Allen C."/>
            <person name="Tagirdzhanova G."/>
        </authorList>
    </citation>
    <scope>NUCLEOTIDE SEQUENCE [LARGE SCALE GENOMIC DNA]</scope>
</reference>
<comment type="caution">
    <text evidence="4">The sequence shown here is derived from an EMBL/GenBank/DDBJ whole genome shotgun (WGS) entry which is preliminary data.</text>
</comment>
<dbReference type="InterPro" id="IPR036291">
    <property type="entry name" value="NAD(P)-bd_dom_sf"/>
</dbReference>
<dbReference type="Gene3D" id="3.40.50.720">
    <property type="entry name" value="NAD(P)-binding Rossmann-like Domain"/>
    <property type="match status" value="1"/>
</dbReference>
<gene>
    <name evidence="4" type="ORF">SBRCBS47491_004555</name>
</gene>
<dbReference type="PANTHER" id="PTHR24321">
    <property type="entry name" value="DEHYDROGENASES, SHORT CHAIN"/>
    <property type="match status" value="1"/>
</dbReference>
<dbReference type="EMBL" id="CAWUHC010000035">
    <property type="protein sequence ID" value="CAK7221527.1"/>
    <property type="molecule type" value="Genomic_DNA"/>
</dbReference>
<evidence type="ECO:0000256" key="2">
    <source>
        <dbReference type="ARBA" id="ARBA00022857"/>
    </source>
</evidence>
<evidence type="ECO:0000256" key="3">
    <source>
        <dbReference type="ARBA" id="ARBA00023002"/>
    </source>
</evidence>
<proteinExistence type="inferred from homology"/>
<dbReference type="InterPro" id="IPR002347">
    <property type="entry name" value="SDR_fam"/>
</dbReference>
<comment type="similarity">
    <text evidence="1">Belongs to the short-chain dehydrogenases/reductases (SDR) family.</text>
</comment>
<keyword evidence="5" id="KW-1185">Reference proteome</keyword>
<dbReference type="SUPFAM" id="SSF51735">
    <property type="entry name" value="NAD(P)-binding Rossmann-fold domains"/>
    <property type="match status" value="1"/>
</dbReference>
<sequence>MTSNENIRMVPSQVQDKVIAITGASSGIAYATAHYLAKRGAKLSLADINGEPLQKIANEIKAAHDVEVIYSQVDVRIASDVQAWIDKTVQTFGSLDGAANLAGVIGKTIGKVPVSECDDGDWDFNIAVNLTGVMHCVRAQLNAIADGGSIVNAASIAGQIGRPFSAAYAVSKHGVVGLTRSAAKEVGGRGIRVNSVAPGPISTPMNKAAQGISSRNLGKESDASRIALGRFGEPEEVAALVAFLLGDESRFITGVTYSIDGGWFC</sequence>
<dbReference type="Proteomes" id="UP001642406">
    <property type="component" value="Unassembled WGS sequence"/>
</dbReference>
<dbReference type="CDD" id="cd05233">
    <property type="entry name" value="SDR_c"/>
    <property type="match status" value="1"/>
</dbReference>
<dbReference type="PANTHER" id="PTHR24321:SF8">
    <property type="entry name" value="ESTRADIOL 17-BETA-DEHYDROGENASE 8-RELATED"/>
    <property type="match status" value="1"/>
</dbReference>
<evidence type="ECO:0000313" key="4">
    <source>
        <dbReference type="EMBL" id="CAK7221527.1"/>
    </source>
</evidence>
<dbReference type="Pfam" id="PF13561">
    <property type="entry name" value="adh_short_C2"/>
    <property type="match status" value="1"/>
</dbReference>
<protein>
    <submittedName>
        <fullName evidence="4">Uncharacterized protein</fullName>
    </submittedName>
</protein>
<dbReference type="PRINTS" id="PR00080">
    <property type="entry name" value="SDRFAMILY"/>
</dbReference>
<dbReference type="PRINTS" id="PR00081">
    <property type="entry name" value="GDHRDH"/>
</dbReference>
<accession>A0ABP0BPE8</accession>
<evidence type="ECO:0000256" key="1">
    <source>
        <dbReference type="ARBA" id="ARBA00006484"/>
    </source>
</evidence>
<evidence type="ECO:0000313" key="5">
    <source>
        <dbReference type="Proteomes" id="UP001642406"/>
    </source>
</evidence>
<dbReference type="PROSITE" id="PS00061">
    <property type="entry name" value="ADH_SHORT"/>
    <property type="match status" value="1"/>
</dbReference>